<keyword evidence="2" id="KW-1133">Transmembrane helix</keyword>
<accession>A0ABU0RSG0</accession>
<feature type="transmembrane region" description="Helical" evidence="2">
    <location>
        <begin position="81"/>
        <end position="99"/>
    </location>
</feature>
<keyword evidence="4" id="KW-1185">Reference proteome</keyword>
<evidence type="ECO:0008006" key="5">
    <source>
        <dbReference type="Google" id="ProtNLM"/>
    </source>
</evidence>
<dbReference type="Proteomes" id="UP001223072">
    <property type="component" value="Unassembled WGS sequence"/>
</dbReference>
<feature type="compositionally biased region" description="Pro residues" evidence="1">
    <location>
        <begin position="141"/>
        <end position="167"/>
    </location>
</feature>
<dbReference type="RefSeq" id="WP_307628452.1">
    <property type="nucleotide sequence ID" value="NZ_JAUSZS010000004.1"/>
</dbReference>
<feature type="transmembrane region" description="Helical" evidence="2">
    <location>
        <begin position="49"/>
        <end position="69"/>
    </location>
</feature>
<feature type="region of interest" description="Disordered" evidence="1">
    <location>
        <begin position="131"/>
        <end position="215"/>
    </location>
</feature>
<dbReference type="EMBL" id="JAUSZS010000004">
    <property type="protein sequence ID" value="MDQ0934931.1"/>
    <property type="molecule type" value="Genomic_DNA"/>
</dbReference>
<sequence>MYGPGAPSPTRSAGTVIALRVLFTTTAFLSCGILACVPLFRVALLRGRWFNWAAAWASLPVSVACFAVIGTVPESDPRSDTALAVVLLLGAVAGIYFLVMDIRPNNRQSPYAGYVPPQAATVPPGYGYPPPSPYANMRSGPQPPVPVTPVPPPPVSHGPVPPPPQRPAPARIDQVRAELDELSDYLRKHDSNGSGSGNGTGSGSHICDGDREGGR</sequence>
<feature type="compositionally biased region" description="Basic and acidic residues" evidence="1">
    <location>
        <begin position="173"/>
        <end position="191"/>
    </location>
</feature>
<keyword evidence="2" id="KW-0472">Membrane</keyword>
<evidence type="ECO:0000313" key="3">
    <source>
        <dbReference type="EMBL" id="MDQ0934931.1"/>
    </source>
</evidence>
<protein>
    <recommendedName>
        <fullName evidence="5">Integral membrane protein</fullName>
    </recommendedName>
</protein>
<feature type="transmembrane region" description="Helical" evidence="2">
    <location>
        <begin position="17"/>
        <end position="37"/>
    </location>
</feature>
<evidence type="ECO:0000256" key="1">
    <source>
        <dbReference type="SAM" id="MobiDB-lite"/>
    </source>
</evidence>
<evidence type="ECO:0000256" key="2">
    <source>
        <dbReference type="SAM" id="Phobius"/>
    </source>
</evidence>
<organism evidence="3 4">
    <name type="scientific">Streptomyces turgidiscabies</name>
    <dbReference type="NCBI Taxonomy" id="85558"/>
    <lineage>
        <taxon>Bacteria</taxon>
        <taxon>Bacillati</taxon>
        <taxon>Actinomycetota</taxon>
        <taxon>Actinomycetes</taxon>
        <taxon>Kitasatosporales</taxon>
        <taxon>Streptomycetaceae</taxon>
        <taxon>Streptomyces</taxon>
    </lineage>
</organism>
<comment type="caution">
    <text evidence="3">The sequence shown here is derived from an EMBL/GenBank/DDBJ whole genome shotgun (WGS) entry which is preliminary data.</text>
</comment>
<evidence type="ECO:0000313" key="4">
    <source>
        <dbReference type="Proteomes" id="UP001223072"/>
    </source>
</evidence>
<reference evidence="3 4" key="1">
    <citation type="submission" date="2023-07" db="EMBL/GenBank/DDBJ databases">
        <title>Comparative genomics of wheat-associated soil bacteria to identify genetic determinants of phenazine resistance.</title>
        <authorList>
            <person name="Mouncey N."/>
        </authorList>
    </citation>
    <scope>NUCLEOTIDE SEQUENCE [LARGE SCALE GENOMIC DNA]</scope>
    <source>
        <strain evidence="3 4">W2I16</strain>
    </source>
</reference>
<gene>
    <name evidence="3" type="ORF">QFZ49_004871</name>
</gene>
<name>A0ABU0RSG0_9ACTN</name>
<keyword evidence="2" id="KW-0812">Transmembrane</keyword>
<proteinExistence type="predicted"/>